<dbReference type="EMBL" id="FR824047">
    <property type="protein sequence ID" value="CCA14230.1"/>
    <property type="molecule type" value="Genomic_DNA"/>
</dbReference>
<feature type="signal peptide" evidence="1">
    <location>
        <begin position="1"/>
        <end position="23"/>
    </location>
</feature>
<dbReference type="Pfam" id="PF16683">
    <property type="entry name" value="TGase_elicitor"/>
    <property type="match status" value="1"/>
</dbReference>
<reference evidence="2" key="2">
    <citation type="submission" date="2011-02" db="EMBL/GenBank/DDBJ databases">
        <authorList>
            <person name="MacLean D."/>
        </authorList>
    </citation>
    <scope>NUCLEOTIDE SEQUENCE</scope>
</reference>
<organism evidence="2">
    <name type="scientific">Albugo laibachii Nc14</name>
    <dbReference type="NCBI Taxonomy" id="890382"/>
    <lineage>
        <taxon>Eukaryota</taxon>
        <taxon>Sar</taxon>
        <taxon>Stramenopiles</taxon>
        <taxon>Oomycota</taxon>
        <taxon>Peronosporomycetes</taxon>
        <taxon>Albuginales</taxon>
        <taxon>Albuginaceae</taxon>
        <taxon>Albugo</taxon>
    </lineage>
</organism>
<keyword evidence="1" id="KW-0732">Signal</keyword>
<reference evidence="2" key="1">
    <citation type="journal article" date="2011" name="PLoS Biol.">
        <title>Gene gain and loss during evolution of obligate parasitism in the white rust pathogen of Arabidopsis thaliana.</title>
        <authorList>
            <person name="Kemen E."/>
            <person name="Gardiner A."/>
            <person name="Schultz-Larsen T."/>
            <person name="Kemen A.C."/>
            <person name="Balmuth A.L."/>
            <person name="Robert-Seilaniantz A."/>
            <person name="Bailey K."/>
            <person name="Holub E."/>
            <person name="Studholme D.J."/>
            <person name="Maclean D."/>
            <person name="Jones J.D."/>
        </authorList>
    </citation>
    <scope>NUCLEOTIDE SEQUENCE</scope>
</reference>
<gene>
    <name evidence="2" type="primary">AlNc14C2G338</name>
    <name evidence="2" type="ORF">ALNC14_003730</name>
</gene>
<dbReference type="Gene3D" id="3.30.40.240">
    <property type="entry name" value="Transglutaminase elicitor, body domain"/>
    <property type="match status" value="1"/>
</dbReference>
<accession>F0VZK0</accession>
<dbReference type="HOGENOM" id="CLU_013767_2_0_1"/>
<evidence type="ECO:0000313" key="2">
    <source>
        <dbReference type="EMBL" id="CCA14230.1"/>
    </source>
</evidence>
<dbReference type="GO" id="GO:0016755">
    <property type="term" value="F:aminoacyltransferase activity"/>
    <property type="evidence" value="ECO:0007669"/>
    <property type="project" value="InterPro"/>
</dbReference>
<feature type="chain" id="PRO_5003261416" evidence="1">
    <location>
        <begin position="24"/>
        <end position="404"/>
    </location>
</feature>
<name>F0VZK0_9STRA</name>
<evidence type="ECO:0000256" key="1">
    <source>
        <dbReference type="SAM" id="SignalP"/>
    </source>
</evidence>
<sequence>MPLVRSFCLTVLCVSASTAITRAFNFTRARHLEVSADDLSLLKQHFQRDLIDSFYILNQAPYLSVLLDNPPWAGDYMPAHKDGPNFRSNPYDYSPIEKYAMAFGLNPTEVMDRASAAFGVDALATTSPVCTSNLECMSLPGNNSCSFRLHRTQGYCVPHWWGMCHAWALASVLEDEPRCPVNKNGVTFQIIDIKALLTVLYNDQQLDTIVVGHKYEGPSNAPKDQFGRPLDPTLRDVGPGLFHIVLANLLVDFKQAVICDVEKGSEIWNFPVTGYQVHQMELVDPAYAAQMYFGSPTYQFNPAMVHLAFVHISVYYVSTTTDPRKINSMLQSSYIRPIQYTYLLELDTTGRIIGGEWVLNSVEDHPDFFWLPMNSAKGDWVSLATGIDYANVKALLTASLACTG</sequence>
<protein>
    <submittedName>
        <fullName evidence="2">Transglutaminase elicitor M81C putative</fullName>
    </submittedName>
</protein>
<dbReference type="AlphaFoldDB" id="F0VZK0"/>
<proteinExistence type="predicted"/>
<dbReference type="InterPro" id="IPR032048">
    <property type="entry name" value="TGase_elicitor"/>
</dbReference>